<evidence type="ECO:0000256" key="6">
    <source>
        <dbReference type="SAM" id="SignalP"/>
    </source>
</evidence>
<evidence type="ECO:0000313" key="7">
    <source>
        <dbReference type="EMBL" id="MEA5141096.1"/>
    </source>
</evidence>
<organism evidence="7 8">
    <name type="scientific">Arcicella rigui</name>
    <dbReference type="NCBI Taxonomy" id="797020"/>
    <lineage>
        <taxon>Bacteria</taxon>
        <taxon>Pseudomonadati</taxon>
        <taxon>Bacteroidota</taxon>
        <taxon>Cytophagia</taxon>
        <taxon>Cytophagales</taxon>
        <taxon>Flectobacillaceae</taxon>
        <taxon>Arcicella</taxon>
    </lineage>
</organism>
<dbReference type="InterPro" id="IPR051906">
    <property type="entry name" value="TolC-like"/>
</dbReference>
<feature type="chain" id="PRO_5045097250" evidence="6">
    <location>
        <begin position="19"/>
        <end position="445"/>
    </location>
</feature>
<keyword evidence="4" id="KW-0472">Membrane</keyword>
<dbReference type="PANTHER" id="PTHR30026:SF20">
    <property type="entry name" value="OUTER MEMBRANE PROTEIN TOLC"/>
    <property type="match status" value="1"/>
</dbReference>
<evidence type="ECO:0000313" key="8">
    <source>
        <dbReference type="Proteomes" id="UP001302949"/>
    </source>
</evidence>
<keyword evidence="8" id="KW-1185">Reference proteome</keyword>
<name>A0ABU5QE36_9BACT</name>
<keyword evidence="2" id="KW-1134">Transmembrane beta strand</keyword>
<gene>
    <name evidence="7" type="ORF">VB248_18230</name>
</gene>
<proteinExistence type="predicted"/>
<evidence type="ECO:0000256" key="4">
    <source>
        <dbReference type="ARBA" id="ARBA00023136"/>
    </source>
</evidence>
<evidence type="ECO:0000256" key="5">
    <source>
        <dbReference type="ARBA" id="ARBA00023237"/>
    </source>
</evidence>
<keyword evidence="6" id="KW-0732">Signal</keyword>
<dbReference type="PANTHER" id="PTHR30026">
    <property type="entry name" value="OUTER MEMBRANE PROTEIN TOLC"/>
    <property type="match status" value="1"/>
</dbReference>
<dbReference type="RefSeq" id="WP_323298249.1">
    <property type="nucleotide sequence ID" value="NZ_JAYFUM010000023.1"/>
</dbReference>
<dbReference type="Gene3D" id="1.20.1600.10">
    <property type="entry name" value="Outer membrane efflux proteins (OEP)"/>
    <property type="match status" value="1"/>
</dbReference>
<protein>
    <submittedName>
        <fullName evidence="7">TolC family protein</fullName>
    </submittedName>
</protein>
<keyword evidence="5" id="KW-0998">Cell outer membrane</keyword>
<dbReference type="EMBL" id="JAYFUM010000023">
    <property type="protein sequence ID" value="MEA5141096.1"/>
    <property type="molecule type" value="Genomic_DNA"/>
</dbReference>
<keyword evidence="3" id="KW-0812">Transmembrane</keyword>
<feature type="signal peptide" evidence="6">
    <location>
        <begin position="1"/>
        <end position="18"/>
    </location>
</feature>
<evidence type="ECO:0000256" key="3">
    <source>
        <dbReference type="ARBA" id="ARBA00022692"/>
    </source>
</evidence>
<evidence type="ECO:0000256" key="1">
    <source>
        <dbReference type="ARBA" id="ARBA00004442"/>
    </source>
</evidence>
<comment type="caution">
    <text evidence="7">The sequence shown here is derived from an EMBL/GenBank/DDBJ whole genome shotgun (WGS) entry which is preliminary data.</text>
</comment>
<evidence type="ECO:0000256" key="2">
    <source>
        <dbReference type="ARBA" id="ARBA00022452"/>
    </source>
</evidence>
<reference evidence="7 8" key="1">
    <citation type="submission" date="2023-12" db="EMBL/GenBank/DDBJ databases">
        <title>Novel species of the genus Arcicella isolated from rivers.</title>
        <authorList>
            <person name="Lu H."/>
        </authorList>
    </citation>
    <scope>NUCLEOTIDE SEQUENCE [LARGE SCALE GENOMIC DNA]</scope>
    <source>
        <strain evidence="7 8">KCTC 23307</strain>
    </source>
</reference>
<dbReference type="SUPFAM" id="SSF56954">
    <property type="entry name" value="Outer membrane efflux proteins (OEP)"/>
    <property type="match status" value="1"/>
</dbReference>
<dbReference type="Proteomes" id="UP001302949">
    <property type="component" value="Unassembled WGS sequence"/>
</dbReference>
<comment type="subcellular location">
    <subcellularLocation>
        <location evidence="1">Cell outer membrane</location>
    </subcellularLocation>
</comment>
<accession>A0ABU5QE36</accession>
<sequence>MKKILLIFNILLCHSSLAQITLKECIENGLANKATIKSAKTEVLIANLQRLESKGKFLPQITLAYDYRYNPIIASQIVPVGQFSLEPSNETRAIQFGTNWQQNAGLTVYQPIIDLAIKSRFVESKINETLANIDLKKVEEDLTFEIVKTYSRILTLGFQVEESVSDTLRSFHSYSLFNTKFKEGKLLKTELNKGLVNHYANLATYKKALSLFINEKIYLHYLTNIDLERVLTASFTPIPPNMLAENTLQTDELRTENSMEFQKLLSKETLITQQIKTEKAKYMPTVGLQSFVGANQFSQGFTPFKRDSWFGNSYVGLSVKLSIFSPDKSINADKQKKNQLMMIGYQKEDLTFQKRKELLQIVVELERLQTERHLAQNTVTVLHESVKLYQERLQDGQFVASELNIQEADLQKNILYVKQLNEQFNKTLIEKLYITGSFMENRKKL</sequence>